<dbReference type="Gene3D" id="6.10.140.1750">
    <property type="match status" value="1"/>
</dbReference>
<dbReference type="GO" id="GO:0003779">
    <property type="term" value="F:actin binding"/>
    <property type="evidence" value="ECO:0007669"/>
    <property type="project" value="UniProtKB-KW"/>
</dbReference>
<protein>
    <submittedName>
        <fullName evidence="6">Uncharacterized protein</fullName>
    </submittedName>
</protein>
<feature type="compositionally biased region" description="Low complexity" evidence="5">
    <location>
        <begin position="282"/>
        <end position="295"/>
    </location>
</feature>
<evidence type="ECO:0000313" key="6">
    <source>
        <dbReference type="EMBL" id="KAH9518244.1"/>
    </source>
</evidence>
<name>A0A922I0Q8_DERFA</name>
<evidence type="ECO:0000256" key="1">
    <source>
        <dbReference type="ARBA" id="ARBA00009795"/>
    </source>
</evidence>
<keyword evidence="2" id="KW-0677">Repeat</keyword>
<feature type="region of interest" description="Disordered" evidence="5">
    <location>
        <begin position="276"/>
        <end position="295"/>
    </location>
</feature>
<feature type="compositionally biased region" description="Basic and acidic residues" evidence="5">
    <location>
        <begin position="114"/>
        <end position="130"/>
    </location>
</feature>
<dbReference type="Proteomes" id="UP000790347">
    <property type="component" value="Unassembled WGS sequence"/>
</dbReference>
<proteinExistence type="inferred from homology"/>
<dbReference type="PANTHER" id="PTHR12751">
    <property type="entry name" value="PHOSPHATASE AND ACTIN REGULATOR PHACTR"/>
    <property type="match status" value="1"/>
</dbReference>
<dbReference type="Pfam" id="PF02755">
    <property type="entry name" value="RPEL"/>
    <property type="match status" value="3"/>
</dbReference>
<dbReference type="AlphaFoldDB" id="A0A922I0Q8"/>
<evidence type="ECO:0000256" key="5">
    <source>
        <dbReference type="SAM" id="MobiDB-lite"/>
    </source>
</evidence>
<gene>
    <name evidence="6" type="ORF">DERF_008835</name>
</gene>
<accession>A0A922I0Q8</accession>
<dbReference type="Gene3D" id="6.10.140.2130">
    <property type="match status" value="1"/>
</dbReference>
<feature type="repeat" description="RPEL" evidence="4">
    <location>
        <begin position="752"/>
        <end position="777"/>
    </location>
</feature>
<dbReference type="InterPro" id="IPR004018">
    <property type="entry name" value="RPEL_repeat"/>
</dbReference>
<feature type="repeat" description="RPEL" evidence="4">
    <location>
        <begin position="714"/>
        <end position="739"/>
    </location>
</feature>
<keyword evidence="3" id="KW-0009">Actin-binding</keyword>
<reference evidence="6" key="1">
    <citation type="submission" date="2013-05" db="EMBL/GenBank/DDBJ databases">
        <authorList>
            <person name="Yim A.K.Y."/>
            <person name="Chan T.F."/>
            <person name="Ji K.M."/>
            <person name="Liu X.Y."/>
            <person name="Zhou J.W."/>
            <person name="Li R.Q."/>
            <person name="Yang K.Y."/>
            <person name="Li J."/>
            <person name="Li M."/>
            <person name="Law P.T.W."/>
            <person name="Wu Y.L."/>
            <person name="Cai Z.L."/>
            <person name="Qin H."/>
            <person name="Bao Y."/>
            <person name="Leung R.K.K."/>
            <person name="Ng P.K.S."/>
            <person name="Zou J."/>
            <person name="Zhong X.J."/>
            <person name="Ran P.X."/>
            <person name="Zhong N.S."/>
            <person name="Liu Z.G."/>
            <person name="Tsui S.K.W."/>
        </authorList>
    </citation>
    <scope>NUCLEOTIDE SEQUENCE</scope>
    <source>
        <strain evidence="6">Derf</strain>
        <tissue evidence="6">Whole organism</tissue>
    </source>
</reference>
<feature type="compositionally biased region" description="Low complexity" evidence="5">
    <location>
        <begin position="79"/>
        <end position="96"/>
    </location>
</feature>
<dbReference type="PANTHER" id="PTHR12751:SF18">
    <property type="entry name" value="PHOSPHATASE AND ACTIN REGULATOR 1"/>
    <property type="match status" value="1"/>
</dbReference>
<dbReference type="GO" id="GO:0030036">
    <property type="term" value="P:actin cytoskeleton organization"/>
    <property type="evidence" value="ECO:0007669"/>
    <property type="project" value="TreeGrafter"/>
</dbReference>
<comment type="caution">
    <text evidence="6">The sequence shown here is derived from an EMBL/GenBank/DDBJ whole genome shotgun (WGS) entry which is preliminary data.</text>
</comment>
<sequence>MSFHRRKKKQQNTSIIGSDETIPNITGISCNNNINNNKTKAISLPIASESVVIDTSLSGIHNHSNVNQDIIINKLNGDNNQPTTNSSTPPSSQLSTVTDSEMIIIKKISTCDNNDKDVNNKQLEPEKESIDMTGTNQNNSILASVSDDHHSDVRHGSITTATTTTTNAKLSSAKRKLLILTRLFRPWRWKRKSNKGTSADSVATNEETNKSIDEIHADCQSNQSSQVMLMPLNSMSYLKGAVATPLAALAKNPEHNQQLMSIINRRQQQTIINEISSNSTDSSKINNNSSPSNNKIQTLESTQINNNVNNSTTSEMIKIDGFKVEKVITSTLPTKSTIMIPTSSTTICLPATSSSSSSSSIKYNVIESLAANHPKAKNYLMHCNSGSNNNYHNSHNNNQIYPIESISPVTISSIHFANISDDIGPIPPPRMFSDSIISTLQTAESMSNGAQCETKTMENDVGNKTGDDVDFDPDTYNIQQHHINYSHNNTNDRVESLINIIMNMESFDNGTGDYYDLHHDNDDDDYEFDEWNSPLVEEVPAKQPQLTAVPKKSALKKPKVFSDTNCQTANNNNDDNNVNANKLIVNTTTTTTTAAIAATTPTETTNNNNHNNHNHKSSTFTTNIPNGSVLSKIRQFDLNANSLNEATKLHVAKVQIMPSITLTNSEMKSVNISSSSVTTSTVNGNDPFSSAVNWKDYYGDDEKGKIAAKLARKESLQLKLSQRPDKQELIDKNIIQTMSENEKLDSREAIGTKLNRRLSLRPTAEELEQRNILKQQSPDEIWKEKENKKQTLIRKLSFRPTIDELKERKIIRFNDYVEVTQANNYDRRADKPWTRLTPKDKAAIRKELNEFKSSEMQVHEESRHMTRFHRS</sequence>
<comment type="similarity">
    <text evidence="1">Belongs to the phosphatase and actin regulator family.</text>
</comment>
<feature type="region of interest" description="Disordered" evidence="5">
    <location>
        <begin position="74"/>
        <end position="96"/>
    </location>
</feature>
<evidence type="ECO:0000256" key="2">
    <source>
        <dbReference type="ARBA" id="ARBA00022737"/>
    </source>
</evidence>
<dbReference type="EMBL" id="ASGP02000003">
    <property type="protein sequence ID" value="KAH9518244.1"/>
    <property type="molecule type" value="Genomic_DNA"/>
</dbReference>
<dbReference type="SMART" id="SM00707">
    <property type="entry name" value="RPEL"/>
    <property type="match status" value="3"/>
</dbReference>
<keyword evidence="7" id="KW-1185">Reference proteome</keyword>
<evidence type="ECO:0000256" key="4">
    <source>
        <dbReference type="PROSITE-ProRule" id="PRU00401"/>
    </source>
</evidence>
<dbReference type="PROSITE" id="PS51073">
    <property type="entry name" value="RPEL"/>
    <property type="match status" value="3"/>
</dbReference>
<feature type="region of interest" description="Disordered" evidence="5">
    <location>
        <begin position="114"/>
        <end position="134"/>
    </location>
</feature>
<evidence type="ECO:0000313" key="7">
    <source>
        <dbReference type="Proteomes" id="UP000790347"/>
    </source>
</evidence>
<feature type="region of interest" description="Disordered" evidence="5">
    <location>
        <begin position="146"/>
        <end position="167"/>
    </location>
</feature>
<evidence type="ECO:0000256" key="3">
    <source>
        <dbReference type="ARBA" id="ARBA00023203"/>
    </source>
</evidence>
<feature type="compositionally biased region" description="Basic and acidic residues" evidence="5">
    <location>
        <begin position="146"/>
        <end position="155"/>
    </location>
</feature>
<feature type="region of interest" description="Disordered" evidence="5">
    <location>
        <begin position="601"/>
        <end position="622"/>
    </location>
</feature>
<reference evidence="6" key="2">
    <citation type="journal article" date="2022" name="Res Sq">
        <title>Comparative Genomics Reveals Insights into the Divergent Evolution of Astigmatic Mites and Household Pest Adaptations.</title>
        <authorList>
            <person name="Xiong Q."/>
            <person name="Wan A.T.-Y."/>
            <person name="Liu X.-Y."/>
            <person name="Fung C.S.-H."/>
            <person name="Xiao X."/>
            <person name="Malainual N."/>
            <person name="Hou J."/>
            <person name="Wang L."/>
            <person name="Wang M."/>
            <person name="Yang K."/>
            <person name="Cui Y."/>
            <person name="Leung E."/>
            <person name="Nong W."/>
            <person name="Shin S.-K."/>
            <person name="Au S."/>
            <person name="Jeong K.Y."/>
            <person name="Chew F.T."/>
            <person name="Hui J."/>
            <person name="Leung T.F."/>
            <person name="Tungtrongchitr A."/>
            <person name="Zhong N."/>
            <person name="Liu Z."/>
            <person name="Tsui S."/>
        </authorList>
    </citation>
    <scope>NUCLEOTIDE SEQUENCE</scope>
    <source>
        <strain evidence="6">Derf</strain>
        <tissue evidence="6">Whole organism</tissue>
    </source>
</reference>
<feature type="repeat" description="RPEL" evidence="4">
    <location>
        <begin position="790"/>
        <end position="815"/>
    </location>
</feature>
<organism evidence="6 7">
    <name type="scientific">Dermatophagoides farinae</name>
    <name type="common">American house dust mite</name>
    <dbReference type="NCBI Taxonomy" id="6954"/>
    <lineage>
        <taxon>Eukaryota</taxon>
        <taxon>Metazoa</taxon>
        <taxon>Ecdysozoa</taxon>
        <taxon>Arthropoda</taxon>
        <taxon>Chelicerata</taxon>
        <taxon>Arachnida</taxon>
        <taxon>Acari</taxon>
        <taxon>Acariformes</taxon>
        <taxon>Sarcoptiformes</taxon>
        <taxon>Astigmata</taxon>
        <taxon>Psoroptidia</taxon>
        <taxon>Analgoidea</taxon>
        <taxon>Pyroglyphidae</taxon>
        <taxon>Dermatophagoidinae</taxon>
        <taxon>Dermatophagoides</taxon>
    </lineage>
</organism>